<protein>
    <recommendedName>
        <fullName evidence="14">Isoflavone 2'-hydroxylase</fullName>
    </recommendedName>
</protein>
<dbReference type="GO" id="GO:0004497">
    <property type="term" value="F:monooxygenase activity"/>
    <property type="evidence" value="ECO:0007669"/>
    <property type="project" value="InterPro"/>
</dbReference>
<dbReference type="InterPro" id="IPR002401">
    <property type="entry name" value="Cyt_P450_E_grp-I"/>
</dbReference>
<sequence length="1006" mass="114055">MEHLSSIFFTFLALCIFFTLHLSKLFFSTKNKKEKNHNLPPSPRSLPIIGHLHLLKKPLHQSLASLSARHGPLLLLHFGCRPTLVVSSYPLAEECFTTNDLTFANRPTLPSIQLTTYNHTALANAVYGPEWRSMRRIATIEGLSANRLAFFSSARAEEARALAQNLFNETTVDNFTKVELKTRLFGLAMNVIMRIIDGNRYYGEDVEMNRKVKRFKEAVQAALSLAGTTNLGDFLPAGIRCLVGRRLKTRQTWIHECRNNFIQSFIDERRMMKKDEVEEKKDRSLVDALLSLQKEQPEQYTDRFIKALSMSLLSAGTDSTSNTIEWAISLLLNNPKKLVKATQEIDEQVGHKRLLEETDLINLPYLNCIINETLRLYPAGPLLVPHESREDCIVGGYHIPRGTMLLVNAYAIQRDPKMWPEPTKFLPERFQDVKVDKVAKMLPFGMGRRKCPGEALAMREIGLVIGTLVQCFEWRRVTEQEVDMKEAIGVPIAHPFPAAMETISIFSYVALFLFLLQLTKRLFISGQKKLPPSPPSLPIIGHLHHLKKPLHQFLARLSAQHGPILLLRFGTRPVLVVSSAALAEECLTTNDIVFANRPRLPSFSLSSYNYTNLATANYGPGWREMRRIATIEALSGHRLAFFADVRAEEARDLARRLFRESGVRDFTRVDLKSRLYGLAMNVMLRVMVGKRYYGEEDGNEEARRFKEMVEVASSNAGASNVGDFLPTAIGWFFRRSVERRLARMHSYRDRFLQGLVDERRRKRRVEEEEGRSASKTMLDAILSMQKDQPDQYSDTFIKSLFVTLLAAGTDTSSNTIEWAMSLLLNNPEKLAMARKEIDEKVGHDRILEESDLANLPYLHCIINETLRLCPVVPLLLPHHCLEPCKVGGYDISSGTMLMINAHAIQRDLNIWSKPTEFIPERFLDAEAEGGKMLPFGMGRRRCPGEGLAMREVGLVLGTLIQCFEWRRISSEEVDLTEGSGITMPKANALEALCMPRQIMIGTLSKL</sequence>
<evidence type="ECO:0000313" key="13">
    <source>
        <dbReference type="Proteomes" id="UP000775213"/>
    </source>
</evidence>
<keyword evidence="9 11" id="KW-0472">Membrane</keyword>
<dbReference type="AlphaFoldDB" id="A0AAV7GE88"/>
<evidence type="ECO:0000256" key="3">
    <source>
        <dbReference type="ARBA" id="ARBA00022617"/>
    </source>
</evidence>
<dbReference type="PANTHER" id="PTHR47947">
    <property type="entry name" value="CYTOCHROME P450 82C3-RELATED"/>
    <property type="match status" value="1"/>
</dbReference>
<evidence type="ECO:0000313" key="12">
    <source>
        <dbReference type="EMBL" id="KAH0454801.1"/>
    </source>
</evidence>
<dbReference type="SUPFAM" id="SSF48264">
    <property type="entry name" value="Cytochrome P450"/>
    <property type="match status" value="2"/>
</dbReference>
<name>A0AAV7GE88_DENCH</name>
<evidence type="ECO:0000256" key="11">
    <source>
        <dbReference type="SAM" id="Phobius"/>
    </source>
</evidence>
<dbReference type="GO" id="GO:0016705">
    <property type="term" value="F:oxidoreductase activity, acting on paired donors, with incorporation or reduction of molecular oxygen"/>
    <property type="evidence" value="ECO:0007669"/>
    <property type="project" value="InterPro"/>
</dbReference>
<evidence type="ECO:0000256" key="6">
    <source>
        <dbReference type="ARBA" id="ARBA00022989"/>
    </source>
</evidence>
<dbReference type="GO" id="GO:0020037">
    <property type="term" value="F:heme binding"/>
    <property type="evidence" value="ECO:0007669"/>
    <property type="project" value="InterPro"/>
</dbReference>
<dbReference type="Proteomes" id="UP000775213">
    <property type="component" value="Unassembled WGS sequence"/>
</dbReference>
<dbReference type="GO" id="GO:0005506">
    <property type="term" value="F:iron ion binding"/>
    <property type="evidence" value="ECO:0007669"/>
    <property type="project" value="InterPro"/>
</dbReference>
<evidence type="ECO:0000256" key="5">
    <source>
        <dbReference type="ARBA" id="ARBA00022723"/>
    </source>
</evidence>
<dbReference type="PRINTS" id="PR00463">
    <property type="entry name" value="EP450I"/>
</dbReference>
<dbReference type="PRINTS" id="PR00385">
    <property type="entry name" value="P450"/>
</dbReference>
<evidence type="ECO:0000256" key="4">
    <source>
        <dbReference type="ARBA" id="ARBA00022692"/>
    </source>
</evidence>
<keyword evidence="8 10" id="KW-0408">Iron</keyword>
<evidence type="ECO:0000256" key="2">
    <source>
        <dbReference type="ARBA" id="ARBA00010617"/>
    </source>
</evidence>
<comment type="cofactor">
    <cofactor evidence="10">
        <name>heme</name>
        <dbReference type="ChEBI" id="CHEBI:30413"/>
    </cofactor>
</comment>
<evidence type="ECO:0008006" key="14">
    <source>
        <dbReference type="Google" id="ProtNLM"/>
    </source>
</evidence>
<evidence type="ECO:0000256" key="7">
    <source>
        <dbReference type="ARBA" id="ARBA00023002"/>
    </source>
</evidence>
<dbReference type="Pfam" id="PF00067">
    <property type="entry name" value="p450"/>
    <property type="match status" value="2"/>
</dbReference>
<evidence type="ECO:0000256" key="8">
    <source>
        <dbReference type="ARBA" id="ARBA00023004"/>
    </source>
</evidence>
<dbReference type="FunFam" id="1.10.630.10:FF:000023">
    <property type="entry name" value="Cytochrome P450 family protein"/>
    <property type="match status" value="2"/>
</dbReference>
<keyword evidence="7" id="KW-0560">Oxidoreductase</keyword>
<feature type="transmembrane region" description="Helical" evidence="11">
    <location>
        <begin position="6"/>
        <end position="27"/>
    </location>
</feature>
<dbReference type="PROSITE" id="PS00086">
    <property type="entry name" value="CYTOCHROME_P450"/>
    <property type="match status" value="2"/>
</dbReference>
<dbReference type="InterPro" id="IPR036396">
    <property type="entry name" value="Cyt_P450_sf"/>
</dbReference>
<keyword evidence="6 11" id="KW-1133">Transmembrane helix</keyword>
<keyword evidence="3 10" id="KW-0349">Heme</keyword>
<dbReference type="InterPro" id="IPR050651">
    <property type="entry name" value="Plant_Cytochrome_P450_Monoox"/>
</dbReference>
<comment type="similarity">
    <text evidence="2">Belongs to the cytochrome P450 family.</text>
</comment>
<comment type="caution">
    <text evidence="12">The sequence shown here is derived from an EMBL/GenBank/DDBJ whole genome shotgun (WGS) entry which is preliminary data.</text>
</comment>
<reference evidence="12 13" key="1">
    <citation type="journal article" date="2021" name="Hortic Res">
        <title>Chromosome-scale assembly of the Dendrobium chrysotoxum genome enhances the understanding of orchid evolution.</title>
        <authorList>
            <person name="Zhang Y."/>
            <person name="Zhang G.Q."/>
            <person name="Zhang D."/>
            <person name="Liu X.D."/>
            <person name="Xu X.Y."/>
            <person name="Sun W.H."/>
            <person name="Yu X."/>
            <person name="Zhu X."/>
            <person name="Wang Z.W."/>
            <person name="Zhao X."/>
            <person name="Zhong W.Y."/>
            <person name="Chen H."/>
            <person name="Yin W.L."/>
            <person name="Huang T."/>
            <person name="Niu S.C."/>
            <person name="Liu Z.J."/>
        </authorList>
    </citation>
    <scope>NUCLEOTIDE SEQUENCE [LARGE SCALE GENOMIC DNA]</scope>
    <source>
        <strain evidence="12">Lindl</strain>
    </source>
</reference>
<dbReference type="Gene3D" id="1.10.630.10">
    <property type="entry name" value="Cytochrome P450"/>
    <property type="match status" value="2"/>
</dbReference>
<accession>A0AAV7GE88</accession>
<keyword evidence="5 10" id="KW-0479">Metal-binding</keyword>
<comment type="subcellular location">
    <subcellularLocation>
        <location evidence="1">Membrane</location>
        <topology evidence="1">Single-pass membrane protein</topology>
    </subcellularLocation>
</comment>
<evidence type="ECO:0000256" key="10">
    <source>
        <dbReference type="PIRSR" id="PIRSR602401-1"/>
    </source>
</evidence>
<feature type="binding site" description="axial binding residue" evidence="10">
    <location>
        <position position="451"/>
    </location>
    <ligand>
        <name>heme</name>
        <dbReference type="ChEBI" id="CHEBI:30413"/>
    </ligand>
    <ligandPart>
        <name>Fe</name>
        <dbReference type="ChEBI" id="CHEBI:18248"/>
    </ligandPart>
</feature>
<dbReference type="InterPro" id="IPR017972">
    <property type="entry name" value="Cyt_P450_CS"/>
</dbReference>
<dbReference type="CDD" id="cd20653">
    <property type="entry name" value="CYP81"/>
    <property type="match status" value="1"/>
</dbReference>
<dbReference type="InterPro" id="IPR001128">
    <property type="entry name" value="Cyt_P450"/>
</dbReference>
<keyword evidence="13" id="KW-1185">Reference proteome</keyword>
<dbReference type="EMBL" id="JAGFBR010000015">
    <property type="protein sequence ID" value="KAH0454801.1"/>
    <property type="molecule type" value="Genomic_DNA"/>
</dbReference>
<organism evidence="12 13">
    <name type="scientific">Dendrobium chrysotoxum</name>
    <name type="common">Orchid</name>
    <dbReference type="NCBI Taxonomy" id="161865"/>
    <lineage>
        <taxon>Eukaryota</taxon>
        <taxon>Viridiplantae</taxon>
        <taxon>Streptophyta</taxon>
        <taxon>Embryophyta</taxon>
        <taxon>Tracheophyta</taxon>
        <taxon>Spermatophyta</taxon>
        <taxon>Magnoliopsida</taxon>
        <taxon>Liliopsida</taxon>
        <taxon>Asparagales</taxon>
        <taxon>Orchidaceae</taxon>
        <taxon>Epidendroideae</taxon>
        <taxon>Malaxideae</taxon>
        <taxon>Dendrobiinae</taxon>
        <taxon>Dendrobium</taxon>
    </lineage>
</organism>
<dbReference type="GO" id="GO:0016020">
    <property type="term" value="C:membrane"/>
    <property type="evidence" value="ECO:0007669"/>
    <property type="project" value="UniProtKB-SubCell"/>
</dbReference>
<keyword evidence="4 11" id="KW-0812">Transmembrane</keyword>
<evidence type="ECO:0000256" key="1">
    <source>
        <dbReference type="ARBA" id="ARBA00004167"/>
    </source>
</evidence>
<evidence type="ECO:0000256" key="9">
    <source>
        <dbReference type="ARBA" id="ARBA00023136"/>
    </source>
</evidence>
<gene>
    <name evidence="12" type="ORF">IEQ34_016725</name>
</gene>
<dbReference type="PANTHER" id="PTHR47947:SF62">
    <property type="entry name" value="CYTOCHROME P450, FAMILY 81, SUBFAMILY D, POLYPEPTIDE 5"/>
    <property type="match status" value="1"/>
</dbReference>
<proteinExistence type="inferred from homology"/>